<reference evidence="1" key="2">
    <citation type="submission" date="2020-09" db="EMBL/GenBank/DDBJ databases">
        <authorList>
            <person name="Sun Q."/>
            <person name="Zhou Y."/>
        </authorList>
    </citation>
    <scope>NUCLEOTIDE SEQUENCE</scope>
    <source>
        <strain evidence="1">CGMCC 1.15290</strain>
    </source>
</reference>
<comment type="caution">
    <text evidence="1">The sequence shown here is derived from an EMBL/GenBank/DDBJ whole genome shotgun (WGS) entry which is preliminary data.</text>
</comment>
<reference evidence="1" key="1">
    <citation type="journal article" date="2014" name="Int. J. Syst. Evol. Microbiol.">
        <title>Complete genome sequence of Corynebacterium casei LMG S-19264T (=DSM 44701T), isolated from a smear-ripened cheese.</title>
        <authorList>
            <consortium name="US DOE Joint Genome Institute (JGI-PGF)"/>
            <person name="Walter F."/>
            <person name="Albersmeier A."/>
            <person name="Kalinowski J."/>
            <person name="Ruckert C."/>
        </authorList>
    </citation>
    <scope>NUCLEOTIDE SEQUENCE</scope>
    <source>
        <strain evidence="1">CGMCC 1.15290</strain>
    </source>
</reference>
<proteinExistence type="predicted"/>
<evidence type="ECO:0000313" key="1">
    <source>
        <dbReference type="EMBL" id="GGH60984.1"/>
    </source>
</evidence>
<dbReference type="RefSeq" id="WP_188950820.1">
    <property type="nucleotide sequence ID" value="NZ_BMIB01000001.1"/>
</dbReference>
<organism evidence="1 2">
    <name type="scientific">Filimonas zeae</name>
    <dbReference type="NCBI Taxonomy" id="1737353"/>
    <lineage>
        <taxon>Bacteria</taxon>
        <taxon>Pseudomonadati</taxon>
        <taxon>Bacteroidota</taxon>
        <taxon>Chitinophagia</taxon>
        <taxon>Chitinophagales</taxon>
        <taxon>Chitinophagaceae</taxon>
        <taxon>Filimonas</taxon>
    </lineage>
</organism>
<dbReference type="Proteomes" id="UP000627292">
    <property type="component" value="Unassembled WGS sequence"/>
</dbReference>
<sequence length="186" mass="21432">MLNKLIYLLLLPVVACNNPTPDVRQLMLPATQFTVTQAPTDTLATFIRNTFPGCRICTQADYDNSFWSFYDTTYAMPWYAAVDINDDQRTDMAMLIKEQQTLKLLLLMGTDTGYNWQWVEDFSIPLHNNQKVTYGLHPEPPGQIDIAYPTITSLILPSNGINLYYFENRHALYYWNGNRIAVFKTS</sequence>
<keyword evidence="2" id="KW-1185">Reference proteome</keyword>
<accession>A0A917IQZ9</accession>
<dbReference type="AlphaFoldDB" id="A0A917IQZ9"/>
<dbReference type="EMBL" id="BMIB01000001">
    <property type="protein sequence ID" value="GGH60984.1"/>
    <property type="molecule type" value="Genomic_DNA"/>
</dbReference>
<gene>
    <name evidence="1" type="ORF">GCM10011379_09460</name>
</gene>
<evidence type="ECO:0000313" key="2">
    <source>
        <dbReference type="Proteomes" id="UP000627292"/>
    </source>
</evidence>
<name>A0A917IQZ9_9BACT</name>
<protein>
    <submittedName>
        <fullName evidence="1">Uncharacterized protein</fullName>
    </submittedName>
</protein>